<dbReference type="Proteomes" id="UP000242175">
    <property type="component" value="Chromosome small"/>
</dbReference>
<dbReference type="InterPro" id="IPR038727">
    <property type="entry name" value="NadR/Ttd14_AAA_dom"/>
</dbReference>
<keyword evidence="2" id="KW-0547">Nucleotide-binding</keyword>
<keyword evidence="2" id="KW-0067">ATP-binding</keyword>
<proteinExistence type="predicted"/>
<keyword evidence="3" id="KW-1185">Reference proteome</keyword>
<evidence type="ECO:0000259" key="1">
    <source>
        <dbReference type="Pfam" id="PF13521"/>
    </source>
</evidence>
<protein>
    <submittedName>
        <fullName evidence="2">ATP-binding protein</fullName>
    </submittedName>
</protein>
<dbReference type="InterPro" id="IPR027417">
    <property type="entry name" value="P-loop_NTPase"/>
</dbReference>
<dbReference type="AlphaFoldDB" id="A0A220VHE2"/>
<dbReference type="Gene3D" id="3.40.50.300">
    <property type="entry name" value="P-loop containing nucleotide triphosphate hydrolases"/>
    <property type="match status" value="1"/>
</dbReference>
<dbReference type="EMBL" id="CP022356">
    <property type="protein sequence ID" value="ASK79363.1"/>
    <property type="molecule type" value="Genomic_DNA"/>
</dbReference>
<dbReference type="KEGG" id="pmai:CF386_09885"/>
<sequence length="181" mass="21085">MNHKIIFTGGPGSGKTTTIAYLESLGYKSVPESGRKIIQQQMKINSTSLPWKNKKSFRDLMVSMDINNYKLCNYKDITFFDRGIIDSYGYSQLESIKISETLLKSCEELLYNKNVFIFPPWKSIYLNDDERKQDFDDAIATYKEIVSAYKEFKYRLIEVPRLSVKDRAKFILNTLIISKDQ</sequence>
<dbReference type="Pfam" id="PF13521">
    <property type="entry name" value="AAA_28"/>
    <property type="match status" value="1"/>
</dbReference>
<accession>A0A220VHE2</accession>
<dbReference type="OrthoDB" id="5638848at2"/>
<organism evidence="2 3">
    <name type="scientific">Paraphotobacterium marinum</name>
    <dbReference type="NCBI Taxonomy" id="1755811"/>
    <lineage>
        <taxon>Bacteria</taxon>
        <taxon>Pseudomonadati</taxon>
        <taxon>Pseudomonadota</taxon>
        <taxon>Gammaproteobacteria</taxon>
        <taxon>Vibrionales</taxon>
        <taxon>Vibrionaceae</taxon>
        <taxon>Paraphotobacterium</taxon>
    </lineage>
</organism>
<reference evidence="2 3" key="1">
    <citation type="journal article" date="2016" name="Int. J. Syst. Evol. Microbiol.">
        <title>Paraphotobacterium marinum gen. nov., sp. nov., a member of the family Vibrionaceae, isolated from surface seawater.</title>
        <authorList>
            <person name="Huang Z."/>
            <person name="Dong C."/>
            <person name="Shao Z."/>
        </authorList>
    </citation>
    <scope>NUCLEOTIDE SEQUENCE [LARGE SCALE GENOMIC DNA]</scope>
    <source>
        <strain evidence="2 3">NSCS20N07D</strain>
    </source>
</reference>
<evidence type="ECO:0000313" key="3">
    <source>
        <dbReference type="Proteomes" id="UP000242175"/>
    </source>
</evidence>
<name>A0A220VHE2_9GAMM</name>
<feature type="domain" description="NadR/Ttd14 AAA" evidence="1">
    <location>
        <begin position="4"/>
        <end position="167"/>
    </location>
</feature>
<gene>
    <name evidence="2" type="ORF">CF386_09885</name>
</gene>
<dbReference type="RefSeq" id="WP_089074271.1">
    <property type="nucleotide sequence ID" value="NZ_CBCSAM010000004.1"/>
</dbReference>
<evidence type="ECO:0000313" key="2">
    <source>
        <dbReference type="EMBL" id="ASK79363.1"/>
    </source>
</evidence>
<dbReference type="SUPFAM" id="SSF52540">
    <property type="entry name" value="P-loop containing nucleoside triphosphate hydrolases"/>
    <property type="match status" value="1"/>
</dbReference>
<dbReference type="GO" id="GO:0005524">
    <property type="term" value="F:ATP binding"/>
    <property type="evidence" value="ECO:0007669"/>
    <property type="project" value="UniProtKB-KW"/>
</dbReference>